<organism evidence="2 3">
    <name type="scientific">Symbiochloris irregularis</name>
    <dbReference type="NCBI Taxonomy" id="706552"/>
    <lineage>
        <taxon>Eukaryota</taxon>
        <taxon>Viridiplantae</taxon>
        <taxon>Chlorophyta</taxon>
        <taxon>core chlorophytes</taxon>
        <taxon>Trebouxiophyceae</taxon>
        <taxon>Trebouxiales</taxon>
        <taxon>Trebouxiaceae</taxon>
        <taxon>Symbiochloris</taxon>
    </lineage>
</organism>
<dbReference type="Proteomes" id="UP001465755">
    <property type="component" value="Unassembled WGS sequence"/>
</dbReference>
<keyword evidence="3" id="KW-1185">Reference proteome</keyword>
<sequence length="97" mass="10430">MPTVTYPFFNRGEKTPQVQDTRVINMDKIKQKIAGFKDGETGKTGAGGLAAEGKERYQDYSTDKKDGKVDWAKQGKDAIKDWKPSGGAAGGAPPPAQ</sequence>
<comment type="caution">
    <text evidence="2">The sequence shown here is derived from an EMBL/GenBank/DDBJ whole genome shotgun (WGS) entry which is preliminary data.</text>
</comment>
<dbReference type="EMBL" id="JALJOQ010000257">
    <property type="protein sequence ID" value="KAK9787017.1"/>
    <property type="molecule type" value="Genomic_DNA"/>
</dbReference>
<feature type="region of interest" description="Disordered" evidence="1">
    <location>
        <begin position="77"/>
        <end position="97"/>
    </location>
</feature>
<evidence type="ECO:0000256" key="1">
    <source>
        <dbReference type="SAM" id="MobiDB-lite"/>
    </source>
</evidence>
<gene>
    <name evidence="2" type="ORF">WJX73_006450</name>
</gene>
<accession>A0AAW1NMN0</accession>
<proteinExistence type="predicted"/>
<evidence type="ECO:0000313" key="3">
    <source>
        <dbReference type="Proteomes" id="UP001465755"/>
    </source>
</evidence>
<protein>
    <submittedName>
        <fullName evidence="2">Uncharacterized protein</fullName>
    </submittedName>
</protein>
<reference evidence="2 3" key="1">
    <citation type="journal article" date="2024" name="Nat. Commun.">
        <title>Phylogenomics reveals the evolutionary origins of lichenization in chlorophyte algae.</title>
        <authorList>
            <person name="Puginier C."/>
            <person name="Libourel C."/>
            <person name="Otte J."/>
            <person name="Skaloud P."/>
            <person name="Haon M."/>
            <person name="Grisel S."/>
            <person name="Petersen M."/>
            <person name="Berrin J.G."/>
            <person name="Delaux P.M."/>
            <person name="Dal Grande F."/>
            <person name="Keller J."/>
        </authorList>
    </citation>
    <scope>NUCLEOTIDE SEQUENCE [LARGE SCALE GENOMIC DNA]</scope>
    <source>
        <strain evidence="2 3">SAG 2036</strain>
    </source>
</reference>
<name>A0AAW1NMN0_9CHLO</name>
<dbReference type="AlphaFoldDB" id="A0AAW1NMN0"/>
<evidence type="ECO:0000313" key="2">
    <source>
        <dbReference type="EMBL" id="KAK9787017.1"/>
    </source>
</evidence>